<evidence type="ECO:0000259" key="9">
    <source>
        <dbReference type="Pfam" id="PF22062"/>
    </source>
</evidence>
<dbReference type="Pfam" id="PF04042">
    <property type="entry name" value="DNA_pol_E_B"/>
    <property type="match status" value="1"/>
</dbReference>
<feature type="compositionally biased region" description="Polar residues" evidence="7">
    <location>
        <begin position="37"/>
        <end position="47"/>
    </location>
</feature>
<comment type="function">
    <text evidence="6">Accessory subunit of the DNA polymerase alpha complex (also known as the alpha DNA polymerase-primase complex) which plays an essential role in the initiation of DNA synthesis.</text>
</comment>
<protein>
    <recommendedName>
        <fullName evidence="3 6">DNA polymerase alpha subunit B</fullName>
    </recommendedName>
</protein>
<evidence type="ECO:0000313" key="10">
    <source>
        <dbReference type="EMBL" id="KAG0139930.1"/>
    </source>
</evidence>
<dbReference type="EMBL" id="MU167499">
    <property type="protein sequence ID" value="KAG0139930.1"/>
    <property type="molecule type" value="Genomic_DNA"/>
</dbReference>
<evidence type="ECO:0000256" key="2">
    <source>
        <dbReference type="ARBA" id="ARBA00007299"/>
    </source>
</evidence>
<feature type="domain" description="DNA polymerase alpha/delta/epsilon subunit B" evidence="8">
    <location>
        <begin position="323"/>
        <end position="517"/>
    </location>
</feature>
<dbReference type="InterPro" id="IPR016722">
    <property type="entry name" value="DNA_pol_alpha_bsu"/>
</dbReference>
<dbReference type="AlphaFoldDB" id="A0A9P6T5V0"/>
<dbReference type="InterPro" id="IPR054300">
    <property type="entry name" value="OB_DPOA2"/>
</dbReference>
<feature type="compositionally biased region" description="Polar residues" evidence="7">
    <location>
        <begin position="91"/>
        <end position="110"/>
    </location>
</feature>
<name>A0A9P6T5V0_9BASI</name>
<comment type="caution">
    <text evidence="10">The sequence shown here is derived from an EMBL/GenBank/DDBJ whole genome shotgun (WGS) entry which is preliminary data.</text>
</comment>
<dbReference type="GO" id="GO:0005658">
    <property type="term" value="C:alpha DNA polymerase:primase complex"/>
    <property type="evidence" value="ECO:0007669"/>
    <property type="project" value="TreeGrafter"/>
</dbReference>
<feature type="region of interest" description="Disordered" evidence="7">
    <location>
        <begin position="87"/>
        <end position="125"/>
    </location>
</feature>
<feature type="compositionally biased region" description="Low complexity" evidence="7">
    <location>
        <begin position="48"/>
        <end position="62"/>
    </location>
</feature>
<dbReference type="Proteomes" id="UP000886653">
    <property type="component" value="Unassembled WGS sequence"/>
</dbReference>
<keyword evidence="4 6" id="KW-0235">DNA replication</keyword>
<dbReference type="GO" id="GO:0006270">
    <property type="term" value="P:DNA replication initiation"/>
    <property type="evidence" value="ECO:0007669"/>
    <property type="project" value="TreeGrafter"/>
</dbReference>
<feature type="region of interest" description="Disordered" evidence="7">
    <location>
        <begin position="138"/>
        <end position="157"/>
    </location>
</feature>
<dbReference type="InterPro" id="IPR007185">
    <property type="entry name" value="DNA_pol_a/d/e_bsu"/>
</dbReference>
<evidence type="ECO:0000256" key="6">
    <source>
        <dbReference type="PIRNR" id="PIRNR018300"/>
    </source>
</evidence>
<feature type="region of interest" description="Disordered" evidence="7">
    <location>
        <begin position="1"/>
        <end position="68"/>
    </location>
</feature>
<dbReference type="PIRSF" id="PIRSF018300">
    <property type="entry name" value="DNA_pol_alph_2"/>
    <property type="match status" value="1"/>
</dbReference>
<evidence type="ECO:0000256" key="7">
    <source>
        <dbReference type="SAM" id="MobiDB-lite"/>
    </source>
</evidence>
<sequence length="617" mass="68287">MNGSNEQNGAGPSSVPIKKIVNPTFGTGFEEFGILSTPKSSRRTGNISSGSLSKPSSTSRPSAFKAKREEIEGDLFSSPFASRAKALPSEAINTTTPSKLNLSTHSKFQSPNPPNSPTSFESRPEPFKVIDSLNSHLPLPSGPVSSQRNPKHPIKFSATSGNSKWNYRYMFEKLSDRSDVLDQKIEHGANILANWYEIEEWSDPTIVSQEDIWAVGRICAETQDAKITDKACWLETSRLGGYGKRVWLQFEDTMKVRGVGMSEGGVGLFPGAIVGVKGRNGGGTYFSVQEILTMPPIDPPMSYAQELLEFLPSVEDAPISFSVACGPFTTDDNLEFWPLDALLVQFVKEKPDLVILLGPFIDINHPLIKTGDIDIMPSTIFREQIASRLHKLRKNSPETRIFLVPSLRDILAPHSAYPQSPLSFRDPELGLAGQIRCLPNPITITINELVIGINNVDVLMSIRKEEFFKLALVENEGETNEGPDPNAKDLISRACRHVMRQRSFYPIFPPTMGGGLDTVNLDVTHHELLKYDPVGADILIMPTTFTAFAKIVDSTVIANPRQLCKGKGTGTYARFTIHAFERKSLEAQLAQKDVPLEDIDPLEHNVWERCRVDLVRI</sequence>
<accession>A0A9P6T5V0</accession>
<dbReference type="Gene3D" id="3.60.21.60">
    <property type="match status" value="2"/>
</dbReference>
<proteinExistence type="inferred from homology"/>
<organism evidence="10 11">
    <name type="scientific">Cronartium quercuum f. sp. fusiforme G11</name>
    <dbReference type="NCBI Taxonomy" id="708437"/>
    <lineage>
        <taxon>Eukaryota</taxon>
        <taxon>Fungi</taxon>
        <taxon>Dikarya</taxon>
        <taxon>Basidiomycota</taxon>
        <taxon>Pucciniomycotina</taxon>
        <taxon>Pucciniomycetes</taxon>
        <taxon>Pucciniales</taxon>
        <taxon>Coleosporiaceae</taxon>
        <taxon>Cronartium</taxon>
    </lineage>
</organism>
<gene>
    <name evidence="10" type="ORF">CROQUDRAFT_665841</name>
</gene>
<dbReference type="GO" id="GO:0003677">
    <property type="term" value="F:DNA binding"/>
    <property type="evidence" value="ECO:0007669"/>
    <property type="project" value="InterPro"/>
</dbReference>
<dbReference type="PANTHER" id="PTHR23061">
    <property type="entry name" value="DNA POLYMERASE 2 ALPHA 70 KDA SUBUNIT"/>
    <property type="match status" value="1"/>
</dbReference>
<dbReference type="PANTHER" id="PTHR23061:SF12">
    <property type="entry name" value="DNA POLYMERASE ALPHA SUBUNIT B"/>
    <property type="match status" value="1"/>
</dbReference>
<comment type="similarity">
    <text evidence="2 6">Belongs to the DNA polymerase alpha subunit B family.</text>
</comment>
<feature type="domain" description="DNA polymerase alpha subunit B OB" evidence="9">
    <location>
        <begin position="178"/>
        <end position="293"/>
    </location>
</feature>
<feature type="compositionally biased region" description="Polar residues" evidence="7">
    <location>
        <begin position="1"/>
        <end position="11"/>
    </location>
</feature>
<evidence type="ECO:0000256" key="1">
    <source>
        <dbReference type="ARBA" id="ARBA00004123"/>
    </source>
</evidence>
<keyword evidence="5 6" id="KW-0539">Nucleus</keyword>
<comment type="subcellular location">
    <subcellularLocation>
        <location evidence="1 6">Nucleus</location>
    </subcellularLocation>
</comment>
<evidence type="ECO:0000259" key="8">
    <source>
        <dbReference type="Pfam" id="PF04042"/>
    </source>
</evidence>
<keyword evidence="11" id="KW-1185">Reference proteome</keyword>
<dbReference type="Pfam" id="PF22062">
    <property type="entry name" value="OB_DPOA2"/>
    <property type="match status" value="1"/>
</dbReference>
<evidence type="ECO:0000256" key="5">
    <source>
        <dbReference type="ARBA" id="ARBA00023242"/>
    </source>
</evidence>
<evidence type="ECO:0000313" key="11">
    <source>
        <dbReference type="Proteomes" id="UP000886653"/>
    </source>
</evidence>
<dbReference type="OrthoDB" id="336885at2759"/>
<reference evidence="10" key="1">
    <citation type="submission" date="2013-11" db="EMBL/GenBank/DDBJ databases">
        <title>Genome sequence of the fusiform rust pathogen reveals effectors for host alternation and coevolution with pine.</title>
        <authorList>
            <consortium name="DOE Joint Genome Institute"/>
            <person name="Smith K."/>
            <person name="Pendleton A."/>
            <person name="Kubisiak T."/>
            <person name="Anderson C."/>
            <person name="Salamov A."/>
            <person name="Aerts A."/>
            <person name="Riley R."/>
            <person name="Clum A."/>
            <person name="Lindquist E."/>
            <person name="Ence D."/>
            <person name="Campbell M."/>
            <person name="Kronenberg Z."/>
            <person name="Feau N."/>
            <person name="Dhillon B."/>
            <person name="Hamelin R."/>
            <person name="Burleigh J."/>
            <person name="Smith J."/>
            <person name="Yandell M."/>
            <person name="Nelson C."/>
            <person name="Grigoriev I."/>
            <person name="Davis J."/>
        </authorList>
    </citation>
    <scope>NUCLEOTIDE SEQUENCE</scope>
    <source>
        <strain evidence="10">G11</strain>
    </source>
</reference>
<evidence type="ECO:0000256" key="3">
    <source>
        <dbReference type="ARBA" id="ARBA00018596"/>
    </source>
</evidence>
<evidence type="ECO:0000256" key="4">
    <source>
        <dbReference type="ARBA" id="ARBA00022705"/>
    </source>
</evidence>